<keyword evidence="5" id="KW-0067">ATP-binding</keyword>
<comment type="catalytic activity">
    <reaction evidence="4">
        <text>2 D-alanine + ATP = D-alanyl-D-alanine + ADP + phosphate + H(+)</text>
        <dbReference type="Rhea" id="RHEA:11224"/>
        <dbReference type="ChEBI" id="CHEBI:15378"/>
        <dbReference type="ChEBI" id="CHEBI:30616"/>
        <dbReference type="ChEBI" id="CHEBI:43474"/>
        <dbReference type="ChEBI" id="CHEBI:57416"/>
        <dbReference type="ChEBI" id="CHEBI:57822"/>
        <dbReference type="ChEBI" id="CHEBI:456216"/>
        <dbReference type="EC" id="6.3.2.4"/>
    </reaction>
</comment>
<dbReference type="PIRSF" id="PIRSF039102">
    <property type="entry name" value="Ddl/VanB"/>
    <property type="match status" value="1"/>
</dbReference>
<accession>A0ABY8FY19</accession>
<evidence type="ECO:0000256" key="2">
    <source>
        <dbReference type="ARBA" id="ARBA00022598"/>
    </source>
</evidence>
<dbReference type="EC" id="6.3.2.4" evidence="4"/>
<keyword evidence="8" id="KW-1185">Reference proteome</keyword>
<evidence type="ECO:0000256" key="4">
    <source>
        <dbReference type="HAMAP-Rule" id="MF_00047"/>
    </source>
</evidence>
<dbReference type="Proteomes" id="UP001215216">
    <property type="component" value="Chromosome"/>
</dbReference>
<comment type="pathway">
    <text evidence="4">Cell wall biogenesis; peptidoglycan biosynthesis.</text>
</comment>
<keyword evidence="4" id="KW-0133">Cell shape</keyword>
<protein>
    <recommendedName>
        <fullName evidence="4">D-alanine--D-alanine ligase</fullName>
        <ecNumber evidence="4">6.3.2.4</ecNumber>
    </recommendedName>
    <alternativeName>
        <fullName evidence="4">D-Ala-D-Ala ligase</fullName>
    </alternativeName>
    <alternativeName>
        <fullName evidence="4">D-alanylalanine synthetase</fullName>
    </alternativeName>
</protein>
<dbReference type="InterPro" id="IPR013815">
    <property type="entry name" value="ATP_grasp_subdomain_1"/>
</dbReference>
<dbReference type="PANTHER" id="PTHR23132">
    <property type="entry name" value="D-ALANINE--D-ALANINE LIGASE"/>
    <property type="match status" value="1"/>
</dbReference>
<dbReference type="PROSITE" id="PS50975">
    <property type="entry name" value="ATP_GRASP"/>
    <property type="match status" value="1"/>
</dbReference>
<dbReference type="InterPro" id="IPR016185">
    <property type="entry name" value="PreATP-grasp_dom_sf"/>
</dbReference>
<dbReference type="SUPFAM" id="SSF56059">
    <property type="entry name" value="Glutathione synthetase ATP-binding domain-like"/>
    <property type="match status" value="1"/>
</dbReference>
<dbReference type="Pfam" id="PF01820">
    <property type="entry name" value="Dala_Dala_lig_N"/>
    <property type="match status" value="1"/>
</dbReference>
<keyword evidence="3 4" id="KW-0961">Cell wall biogenesis/degradation</keyword>
<dbReference type="Gene3D" id="3.30.1490.20">
    <property type="entry name" value="ATP-grasp fold, A domain"/>
    <property type="match status" value="1"/>
</dbReference>
<dbReference type="Pfam" id="PF07478">
    <property type="entry name" value="Dala_Dala_lig_C"/>
    <property type="match status" value="1"/>
</dbReference>
<dbReference type="Gene3D" id="3.40.50.20">
    <property type="match status" value="1"/>
</dbReference>
<dbReference type="SUPFAM" id="SSF52440">
    <property type="entry name" value="PreATP-grasp domain"/>
    <property type="match status" value="1"/>
</dbReference>
<dbReference type="Gene3D" id="3.30.470.20">
    <property type="entry name" value="ATP-grasp fold, B domain"/>
    <property type="match status" value="1"/>
</dbReference>
<evidence type="ECO:0000313" key="7">
    <source>
        <dbReference type="EMBL" id="WFM83392.1"/>
    </source>
</evidence>
<reference evidence="7 8" key="1">
    <citation type="submission" date="2023-03" db="EMBL/GenBank/DDBJ databases">
        <title>Complete genome of Arcanobacterium canis strain DSM 25104 isolated in 2010 from a canine otitis externa in Germany.</title>
        <authorList>
            <person name="Borowiak M."/>
            <person name="Kreitlow A."/>
            <person name="Malorny B."/>
            <person name="Laemmler C."/>
            <person name="Prenger-Berninghoff E."/>
            <person name="Ploetz M."/>
            <person name="Abdulmawjood A."/>
        </authorList>
    </citation>
    <scope>NUCLEOTIDE SEQUENCE [LARGE SCALE GENOMIC DNA]</scope>
    <source>
        <strain evidence="7 8">DSM 25104</strain>
    </source>
</reference>
<dbReference type="InterPro" id="IPR005905">
    <property type="entry name" value="D_ala_D_ala"/>
</dbReference>
<comment type="subcellular location">
    <subcellularLocation>
        <location evidence="4">Cytoplasm</location>
    </subcellularLocation>
</comment>
<evidence type="ECO:0000256" key="1">
    <source>
        <dbReference type="ARBA" id="ARBA00010871"/>
    </source>
</evidence>
<sequence>MDKPLTVAVLAGGLSHERDISLQSGRRIAAALTDSGIQAKVLDVDSQLLQRLEALEPDVAWPLLHGSTGEDGSLQDLLALIGLPFVGSSADGCRLAADKAVAASVLGASGVNVPESTALPQSLFRDVGAGRVLDLIEDRYGFPVVVKPTKSGSSLGLTVVRSKAELPGAMVDCFAYGDTALIQKFVEGREFGVGVADFGDGPVALPPVEVVATGPYDFDARYNPGRVQYFVPARVNDVERETIASLAVNVHKSLGLKHLSRTDIILDADGVAWFIDVNTSPGMTETSLFPLAAQAHAAEQGNSVESVYLQILASAGADADAEA</sequence>
<dbReference type="NCBIfam" id="NF002378">
    <property type="entry name" value="PRK01372.1"/>
    <property type="match status" value="1"/>
</dbReference>
<dbReference type="InterPro" id="IPR011095">
    <property type="entry name" value="Dala_Dala_lig_C"/>
</dbReference>
<evidence type="ECO:0000259" key="6">
    <source>
        <dbReference type="PROSITE" id="PS50975"/>
    </source>
</evidence>
<keyword evidence="5" id="KW-0547">Nucleotide-binding</keyword>
<dbReference type="GO" id="GO:0008716">
    <property type="term" value="F:D-alanine-D-alanine ligase activity"/>
    <property type="evidence" value="ECO:0007669"/>
    <property type="project" value="UniProtKB-EC"/>
</dbReference>
<organism evidence="7 8">
    <name type="scientific">Arcanobacterium canis</name>
    <dbReference type="NCBI Taxonomy" id="999183"/>
    <lineage>
        <taxon>Bacteria</taxon>
        <taxon>Bacillati</taxon>
        <taxon>Actinomycetota</taxon>
        <taxon>Actinomycetes</taxon>
        <taxon>Actinomycetales</taxon>
        <taxon>Actinomycetaceae</taxon>
        <taxon>Arcanobacterium</taxon>
    </lineage>
</organism>
<evidence type="ECO:0000256" key="5">
    <source>
        <dbReference type="PROSITE-ProRule" id="PRU00409"/>
    </source>
</evidence>
<feature type="domain" description="ATP-grasp" evidence="6">
    <location>
        <begin position="103"/>
        <end position="313"/>
    </location>
</feature>
<dbReference type="HAMAP" id="MF_00047">
    <property type="entry name" value="Dala_Dala_lig"/>
    <property type="match status" value="1"/>
</dbReference>
<dbReference type="InterPro" id="IPR011127">
    <property type="entry name" value="Dala_Dala_lig_N"/>
</dbReference>
<dbReference type="PANTHER" id="PTHR23132:SF23">
    <property type="entry name" value="D-ALANINE--D-ALANINE LIGASE B"/>
    <property type="match status" value="1"/>
</dbReference>
<gene>
    <name evidence="4" type="primary">ddl</name>
    <name evidence="7" type="ORF">P7079_08400</name>
</gene>
<comment type="function">
    <text evidence="4">Cell wall formation.</text>
</comment>
<dbReference type="EMBL" id="CP121208">
    <property type="protein sequence ID" value="WFM83392.1"/>
    <property type="molecule type" value="Genomic_DNA"/>
</dbReference>
<keyword evidence="2 4" id="KW-0436">Ligase</keyword>
<name>A0ABY8FY19_9ACTO</name>
<evidence type="ECO:0000256" key="3">
    <source>
        <dbReference type="ARBA" id="ARBA00023316"/>
    </source>
</evidence>
<keyword evidence="4" id="KW-0963">Cytoplasm</keyword>
<dbReference type="InterPro" id="IPR011761">
    <property type="entry name" value="ATP-grasp"/>
</dbReference>
<comment type="similarity">
    <text evidence="1 4">Belongs to the D-alanine--D-alanine ligase family.</text>
</comment>
<keyword evidence="4" id="KW-0573">Peptidoglycan synthesis</keyword>
<evidence type="ECO:0000313" key="8">
    <source>
        <dbReference type="Proteomes" id="UP001215216"/>
    </source>
</evidence>
<dbReference type="RefSeq" id="WP_278012787.1">
    <property type="nucleotide sequence ID" value="NZ_CP121208.1"/>
</dbReference>
<proteinExistence type="inferred from homology"/>